<gene>
    <name evidence="3" type="ORF">ECPE_LOCUS5200</name>
</gene>
<accession>A0A183AE15</accession>
<dbReference type="WBParaSite" id="ECPE_0000521201-mRNA-1">
    <property type="protein sequence ID" value="ECPE_0000521201-mRNA-1"/>
    <property type="gene ID" value="ECPE_0000521201"/>
</dbReference>
<organism evidence="5">
    <name type="scientific">Echinostoma caproni</name>
    <dbReference type="NCBI Taxonomy" id="27848"/>
    <lineage>
        <taxon>Eukaryota</taxon>
        <taxon>Metazoa</taxon>
        <taxon>Spiralia</taxon>
        <taxon>Lophotrochozoa</taxon>
        <taxon>Platyhelminthes</taxon>
        <taxon>Trematoda</taxon>
        <taxon>Digenea</taxon>
        <taxon>Plagiorchiida</taxon>
        <taxon>Echinostomata</taxon>
        <taxon>Echinostomatoidea</taxon>
        <taxon>Echinostomatidae</taxon>
        <taxon>Echinostoma</taxon>
    </lineage>
</organism>
<dbReference type="GO" id="GO:0016020">
    <property type="term" value="C:membrane"/>
    <property type="evidence" value="ECO:0007669"/>
    <property type="project" value="InterPro"/>
</dbReference>
<dbReference type="EMBL" id="UZAN01042048">
    <property type="protein sequence ID" value="VDP74815.1"/>
    <property type="molecule type" value="Genomic_DNA"/>
</dbReference>
<keyword evidence="2" id="KW-0472">Membrane</keyword>
<dbReference type="PANTHER" id="PTHR19229:SF250">
    <property type="entry name" value="ABC TRANSPORTER DOMAIN-CONTAINING PROTEIN-RELATED"/>
    <property type="match status" value="1"/>
</dbReference>
<feature type="region of interest" description="Disordered" evidence="1">
    <location>
        <begin position="141"/>
        <end position="162"/>
    </location>
</feature>
<dbReference type="Proteomes" id="UP000272942">
    <property type="component" value="Unassembled WGS sequence"/>
</dbReference>
<feature type="transmembrane region" description="Helical" evidence="2">
    <location>
        <begin position="12"/>
        <end position="34"/>
    </location>
</feature>
<reference evidence="5" key="1">
    <citation type="submission" date="2016-06" db="UniProtKB">
        <authorList>
            <consortium name="WormBaseParasite"/>
        </authorList>
    </citation>
    <scope>IDENTIFICATION</scope>
</reference>
<name>A0A183AE15_9TREM</name>
<evidence type="ECO:0000256" key="2">
    <source>
        <dbReference type="SAM" id="Phobius"/>
    </source>
</evidence>
<evidence type="ECO:0000256" key="1">
    <source>
        <dbReference type="SAM" id="MobiDB-lite"/>
    </source>
</evidence>
<dbReference type="GO" id="GO:0140359">
    <property type="term" value="F:ABC-type transporter activity"/>
    <property type="evidence" value="ECO:0007669"/>
    <property type="project" value="InterPro"/>
</dbReference>
<evidence type="ECO:0000313" key="4">
    <source>
        <dbReference type="Proteomes" id="UP000272942"/>
    </source>
</evidence>
<reference evidence="3 4" key="2">
    <citation type="submission" date="2018-11" db="EMBL/GenBank/DDBJ databases">
        <authorList>
            <consortium name="Pathogen Informatics"/>
        </authorList>
    </citation>
    <scope>NUCLEOTIDE SEQUENCE [LARGE SCALE GENOMIC DNA]</scope>
    <source>
        <strain evidence="3 4">Egypt</strain>
    </source>
</reference>
<evidence type="ECO:0000313" key="5">
    <source>
        <dbReference type="WBParaSite" id="ECPE_0000521201-mRNA-1"/>
    </source>
</evidence>
<protein>
    <submittedName>
        <fullName evidence="5">ABC transporter domain-containing protein</fullName>
    </submittedName>
</protein>
<keyword evidence="2" id="KW-1133">Transmembrane helix</keyword>
<sequence length="283" mass="31171">MLVPASQDDNLCLIYVILCMMCSGKLFQLLTFYVDSVYPGPFGVSKPWYFPFVYLCRRKPSAPVVLASEEADDTALLLGESGRSVRRPRATTKSMEECEVLCSRVAIMVNGRLKCLGTCQHLKDRFGRGYSLVIQVAAQRTPPESARGSPVRFGGSTDSDSLDADTHDAADLTGQIALNDVVNQGLLQYHFPLPVRGSLDLGRIFSLIEANKARLNVINYSLSQTTLEQIFIDLAKLQQTASDSVLSSTWRCLPGFPIFTNCCSCPSRSTASRQDREQLTVPV</sequence>
<dbReference type="GO" id="GO:0005319">
    <property type="term" value="F:lipid transporter activity"/>
    <property type="evidence" value="ECO:0007669"/>
    <property type="project" value="TreeGrafter"/>
</dbReference>
<evidence type="ECO:0000313" key="3">
    <source>
        <dbReference type="EMBL" id="VDP74815.1"/>
    </source>
</evidence>
<dbReference type="OrthoDB" id="15927at2759"/>
<dbReference type="PANTHER" id="PTHR19229">
    <property type="entry name" value="ATP-BINDING CASSETTE TRANSPORTER SUBFAMILY A ABCA"/>
    <property type="match status" value="1"/>
</dbReference>
<proteinExistence type="predicted"/>
<dbReference type="AlphaFoldDB" id="A0A183AE15"/>
<dbReference type="InterPro" id="IPR026082">
    <property type="entry name" value="ABCA"/>
</dbReference>
<keyword evidence="2" id="KW-0812">Transmembrane</keyword>
<keyword evidence="4" id="KW-1185">Reference proteome</keyword>